<evidence type="ECO:0000313" key="10">
    <source>
        <dbReference type="Proteomes" id="UP000058305"/>
    </source>
</evidence>
<feature type="transmembrane region" description="Helical" evidence="7">
    <location>
        <begin position="306"/>
        <end position="330"/>
    </location>
</feature>
<keyword evidence="4 6" id="KW-0862">Zinc</keyword>
<keyword evidence="7" id="KW-0472">Membrane</keyword>
<dbReference type="Gene3D" id="3.30.2010.10">
    <property type="entry name" value="Metalloproteases ('zincins'), catalytic domain"/>
    <property type="match status" value="1"/>
</dbReference>
<evidence type="ECO:0000256" key="5">
    <source>
        <dbReference type="ARBA" id="ARBA00023049"/>
    </source>
</evidence>
<dbReference type="KEGG" id="mvd:AWU67_07255"/>
<proteinExistence type="inferred from homology"/>
<evidence type="ECO:0000259" key="8">
    <source>
        <dbReference type="Pfam" id="PF01435"/>
    </source>
</evidence>
<keyword evidence="10" id="KW-1185">Reference proteome</keyword>
<gene>
    <name evidence="9" type="ORF">AWU67_07255</name>
</gene>
<evidence type="ECO:0000313" key="9">
    <source>
        <dbReference type="EMBL" id="AMB58694.1"/>
    </source>
</evidence>
<evidence type="ECO:0000256" key="2">
    <source>
        <dbReference type="ARBA" id="ARBA00022723"/>
    </source>
</evidence>
<name>A0A0X8E2W3_9MICO</name>
<keyword evidence="3 6" id="KW-0378">Hydrolase</keyword>
<reference evidence="10" key="2">
    <citation type="submission" date="2016-01" db="EMBL/GenBank/DDBJ databases">
        <title>First complete genome sequence of a species in the genus Microterricola, an extremophilic cold active enzyme producing strain ERGS5:02 isolated from Sikkim Himalaya.</title>
        <authorList>
            <person name="Kumar R."/>
            <person name="Singh D."/>
            <person name="Swarnkar M.K."/>
        </authorList>
    </citation>
    <scope>NUCLEOTIDE SEQUENCE [LARGE SCALE GENOMIC DNA]</scope>
    <source>
        <strain evidence="10">ERGS5:02</strain>
    </source>
</reference>
<comment type="cofactor">
    <cofactor evidence="6">
        <name>Zn(2+)</name>
        <dbReference type="ChEBI" id="CHEBI:29105"/>
    </cofactor>
    <text evidence="6">Binds 1 zinc ion per subunit.</text>
</comment>
<dbReference type="RefSeq" id="WP_067227395.1">
    <property type="nucleotide sequence ID" value="NZ_CP014145.1"/>
</dbReference>
<dbReference type="GO" id="GO:0004222">
    <property type="term" value="F:metalloendopeptidase activity"/>
    <property type="evidence" value="ECO:0007669"/>
    <property type="project" value="InterPro"/>
</dbReference>
<keyword evidence="7" id="KW-0812">Transmembrane</keyword>
<organism evidence="9 10">
    <name type="scientific">Microterricola viridarii</name>
    <dbReference type="NCBI Taxonomy" id="412690"/>
    <lineage>
        <taxon>Bacteria</taxon>
        <taxon>Bacillati</taxon>
        <taxon>Actinomycetota</taxon>
        <taxon>Actinomycetes</taxon>
        <taxon>Micrococcales</taxon>
        <taxon>Microbacteriaceae</taxon>
        <taxon>Microterricola</taxon>
    </lineage>
</organism>
<evidence type="ECO:0000256" key="1">
    <source>
        <dbReference type="ARBA" id="ARBA00022670"/>
    </source>
</evidence>
<evidence type="ECO:0000256" key="4">
    <source>
        <dbReference type="ARBA" id="ARBA00022833"/>
    </source>
</evidence>
<evidence type="ECO:0000256" key="7">
    <source>
        <dbReference type="SAM" id="Phobius"/>
    </source>
</evidence>
<sequence>MLIASLVLAVLAVALAWPIPLALSAARWPSRAPGIALALWQAIALGGGLAMIGALLTFGLAPLNGELGGIRGLLASLTSGPIPADFGVLNIVALGGAVLLGGHLLLNLISTTLQTERSRRRHRAAVELLSSPLPEQPGTRVLDHPTPIAYCVPGVHTVTVLSGGLIELLEPAELDAVLAHERTHLRQFHHLVLLAFRAWHAALPWFPMANRAENAVGLLVEMLADDDARQEADALTLARAIALVGTAQPSASGELQAGTEPRSAGLLGAGQAGSMPMPADAARTPLGQRVARLLQPEPPLPPLARLLALTAAAITVTMPSAVLLSVALGVGPALA</sequence>
<keyword evidence="7" id="KW-1133">Transmembrane helix</keyword>
<dbReference type="OrthoDB" id="9785340at2"/>
<reference evidence="9 10" key="1">
    <citation type="journal article" date="2016" name="J. Biotechnol.">
        <title>First complete genome sequence of a species in the genus Microterricola, an extremophilic cold active enzyme producing bacterial strain ERGS5:02 isolated from Sikkim Himalaya.</title>
        <authorList>
            <person name="Himanshu"/>
            <person name="Swarnkar M.K."/>
            <person name="Singh D."/>
            <person name="Kumar R."/>
        </authorList>
    </citation>
    <scope>NUCLEOTIDE SEQUENCE [LARGE SCALE GENOMIC DNA]</scope>
    <source>
        <strain evidence="9 10">ERGS5:02</strain>
    </source>
</reference>
<comment type="similarity">
    <text evidence="6">Belongs to the peptidase M48 family.</text>
</comment>
<keyword evidence="1 6" id="KW-0645">Protease</keyword>
<protein>
    <recommendedName>
        <fullName evidence="8">Peptidase M48 domain-containing protein</fullName>
    </recommendedName>
</protein>
<keyword evidence="2" id="KW-0479">Metal-binding</keyword>
<dbReference type="Pfam" id="PF01435">
    <property type="entry name" value="Peptidase_M48"/>
    <property type="match status" value="1"/>
</dbReference>
<dbReference type="InterPro" id="IPR052173">
    <property type="entry name" value="Beta-lactam_resp_regulator"/>
</dbReference>
<dbReference type="PANTHER" id="PTHR34978:SF3">
    <property type="entry name" value="SLR0241 PROTEIN"/>
    <property type="match status" value="1"/>
</dbReference>
<dbReference type="PANTHER" id="PTHR34978">
    <property type="entry name" value="POSSIBLE SENSOR-TRANSDUCER PROTEIN BLAR"/>
    <property type="match status" value="1"/>
</dbReference>
<feature type="domain" description="Peptidase M48" evidence="8">
    <location>
        <begin position="127"/>
        <end position="196"/>
    </location>
</feature>
<accession>A0A0X8E2W3</accession>
<keyword evidence="5 6" id="KW-0482">Metalloprotease</keyword>
<feature type="transmembrane region" description="Helical" evidence="7">
    <location>
        <begin position="88"/>
        <end position="113"/>
    </location>
</feature>
<dbReference type="AlphaFoldDB" id="A0A0X8E2W3"/>
<evidence type="ECO:0000256" key="3">
    <source>
        <dbReference type="ARBA" id="ARBA00022801"/>
    </source>
</evidence>
<feature type="transmembrane region" description="Helical" evidence="7">
    <location>
        <begin position="34"/>
        <end position="56"/>
    </location>
</feature>
<dbReference type="InterPro" id="IPR001915">
    <property type="entry name" value="Peptidase_M48"/>
</dbReference>
<dbReference type="GO" id="GO:0006508">
    <property type="term" value="P:proteolysis"/>
    <property type="evidence" value="ECO:0007669"/>
    <property type="project" value="UniProtKB-KW"/>
</dbReference>
<dbReference type="CDD" id="cd07326">
    <property type="entry name" value="M56_BlaR1_MecR1_like"/>
    <property type="match status" value="1"/>
</dbReference>
<dbReference type="Proteomes" id="UP000058305">
    <property type="component" value="Chromosome"/>
</dbReference>
<dbReference type="EMBL" id="CP014145">
    <property type="protein sequence ID" value="AMB58694.1"/>
    <property type="molecule type" value="Genomic_DNA"/>
</dbReference>
<evidence type="ECO:0000256" key="6">
    <source>
        <dbReference type="RuleBase" id="RU003983"/>
    </source>
</evidence>
<dbReference type="GO" id="GO:0046872">
    <property type="term" value="F:metal ion binding"/>
    <property type="evidence" value="ECO:0007669"/>
    <property type="project" value="UniProtKB-KW"/>
</dbReference>